<feature type="compositionally biased region" description="Basic residues" evidence="1">
    <location>
        <begin position="1"/>
        <end position="12"/>
    </location>
</feature>
<dbReference type="EMBL" id="LN890572">
    <property type="protein sequence ID" value="CUS24245.1"/>
    <property type="molecule type" value="Genomic_DNA"/>
</dbReference>
<protein>
    <submittedName>
        <fullName evidence="2">LAQU0S15e00210g1_1</fullName>
    </submittedName>
</protein>
<gene>
    <name evidence="2" type="ORF">LAQU0_S15e00210g</name>
</gene>
<reference evidence="3" key="1">
    <citation type="submission" date="2015-10" db="EMBL/GenBank/DDBJ databases">
        <authorList>
            <person name="Devillers H."/>
        </authorList>
    </citation>
    <scope>NUCLEOTIDE SEQUENCE [LARGE SCALE GENOMIC DNA]</scope>
</reference>
<keyword evidence="3" id="KW-1185">Reference proteome</keyword>
<organism evidence="2 3">
    <name type="scientific">Lachancea quebecensis</name>
    <dbReference type="NCBI Taxonomy" id="1654605"/>
    <lineage>
        <taxon>Eukaryota</taxon>
        <taxon>Fungi</taxon>
        <taxon>Dikarya</taxon>
        <taxon>Ascomycota</taxon>
        <taxon>Saccharomycotina</taxon>
        <taxon>Saccharomycetes</taxon>
        <taxon>Saccharomycetales</taxon>
        <taxon>Saccharomycetaceae</taxon>
        <taxon>Lachancea</taxon>
    </lineage>
</organism>
<dbReference type="AlphaFoldDB" id="A0A0P1KVR2"/>
<evidence type="ECO:0000256" key="1">
    <source>
        <dbReference type="SAM" id="MobiDB-lite"/>
    </source>
</evidence>
<evidence type="ECO:0000313" key="2">
    <source>
        <dbReference type="EMBL" id="CUS24245.1"/>
    </source>
</evidence>
<proteinExistence type="predicted"/>
<evidence type="ECO:0000313" key="3">
    <source>
        <dbReference type="Proteomes" id="UP000236544"/>
    </source>
</evidence>
<dbReference type="Proteomes" id="UP000236544">
    <property type="component" value="Unassembled WGS sequence"/>
</dbReference>
<accession>A0A0P1KVR2</accession>
<name>A0A0P1KVR2_9SACH</name>
<sequence>MARKASGKKIRPSSRDASKGVIRKHQKIRTKIKVEQANKESFLISELNKREHTNKRAPALESLKVMDLIEDRKKDKSMQKKIEEQKQSTNKNIVEQLEMISGFSL</sequence>
<feature type="region of interest" description="Disordered" evidence="1">
    <location>
        <begin position="1"/>
        <end position="27"/>
    </location>
</feature>
<dbReference type="OrthoDB" id="4063321at2759"/>